<evidence type="ECO:0000313" key="9">
    <source>
        <dbReference type="EMBL" id="KMZ73894.1"/>
    </source>
</evidence>
<keyword evidence="4 7" id="KW-0472">Membrane</keyword>
<feature type="domain" description="GTD-binding" evidence="8">
    <location>
        <begin position="456"/>
        <end position="551"/>
    </location>
</feature>
<feature type="region of interest" description="Disordered" evidence="6">
    <location>
        <begin position="385"/>
        <end position="404"/>
    </location>
</feature>
<dbReference type="OMA" id="MCTRLDH"/>
<proteinExistence type="predicted"/>
<dbReference type="Pfam" id="PF04576">
    <property type="entry name" value="Zein-binding"/>
    <property type="match status" value="1"/>
</dbReference>
<sequence>MAPKTPLLEEISPCRFNASLSSAISEWLLILLLFLNGLFSYLATKLAHRCKLKPPCLFCSRFDHAIDSYCLGFYDDIICTSHKHEISSIAYCHSHNKLADIREMCETCLLSFNSDNNFDPEMYKSLVGKLEINKDDGGLIPKLQGDVECDVLSTKGDDVGLKFNLVKNDGVLGILRKRNCSCCNELFRMRSHAHRLLQTKTTEVDVVEPDGSLLGLTPRFDRSQSRDMLAKRWEPAGVPQSVAVLHDGIHDDNYKLPHIRYTELKINSDSESEVQVSDEDVRKINNSDKSQSHHLQFDNNVLEKQLYMSRQTSFLSNIAKTHGLEELSWNKIYTNPAEYDMPSSNVSNIKDTSDISEEAIKVSKEFSSNPSTLKRSQNINDYGEVQEDQKPSLSTSQGIDSPQHGIFPAPKLHVLLREDSKSSDASGISGHPNLTKRYSLDINETGFDSSLDENNYIEFEGESPVHKVITSLHLLYKELEEERSASAIAANQAMAMITRLQEEKAAMQMEAVQYQRMMEEEADYDLQKSNDLLARKEKKIRDLESSMESLRMQIADRDDQSANDYDEEESGLIDDEVMRERNGQITRKHLDKFPLDSDSDKMDMLNDSLPNFEEEKIYISERLKELDKKLHSSSNIPENGTQFSEKTDIEDNGDGSAPSLLTDHEKQHSSTTSSIEKEITCLNDRLKCLEIDRYFLEHVIKSLQNGRQGLRFVHEIACHLREIRMFGNDRNKELVG</sequence>
<comment type="caution">
    <text evidence="9">The sequence shown here is derived from an EMBL/GenBank/DDBJ whole genome shotgun (WGS) entry which is preliminary data.</text>
</comment>
<gene>
    <name evidence="9" type="ORF">ZOSMA_13G01000</name>
</gene>
<dbReference type="PANTHER" id="PTHR31448">
    <property type="entry name" value="MYOSIN-BINDING PROTEIN 2"/>
    <property type="match status" value="1"/>
</dbReference>
<name>A0A0K9PY84_ZOSMR</name>
<feature type="transmembrane region" description="Helical" evidence="7">
    <location>
        <begin position="20"/>
        <end position="43"/>
    </location>
</feature>
<feature type="compositionally biased region" description="Polar residues" evidence="6">
    <location>
        <begin position="632"/>
        <end position="644"/>
    </location>
</feature>
<evidence type="ECO:0000256" key="4">
    <source>
        <dbReference type="ARBA" id="ARBA00023136"/>
    </source>
</evidence>
<evidence type="ECO:0000256" key="7">
    <source>
        <dbReference type="SAM" id="Phobius"/>
    </source>
</evidence>
<dbReference type="GO" id="GO:0016020">
    <property type="term" value="C:membrane"/>
    <property type="evidence" value="ECO:0007669"/>
    <property type="project" value="UniProtKB-SubCell"/>
</dbReference>
<dbReference type="STRING" id="29655.A0A0K9PY84"/>
<dbReference type="PANTHER" id="PTHR31448:SF32">
    <property type="entry name" value="MYOSIN-BINDING PROTEIN 1"/>
    <property type="match status" value="1"/>
</dbReference>
<evidence type="ECO:0000256" key="1">
    <source>
        <dbReference type="ARBA" id="ARBA00004167"/>
    </source>
</evidence>
<dbReference type="Proteomes" id="UP000036987">
    <property type="component" value="Unassembled WGS sequence"/>
</dbReference>
<dbReference type="InterPro" id="IPR039306">
    <property type="entry name" value="MYOB"/>
</dbReference>
<dbReference type="OrthoDB" id="1047602at2759"/>
<feature type="region of interest" description="Disordered" evidence="6">
    <location>
        <begin position="630"/>
        <end position="672"/>
    </location>
</feature>
<dbReference type="GO" id="GO:0080115">
    <property type="term" value="F:myosin XI tail binding"/>
    <property type="evidence" value="ECO:0007669"/>
    <property type="project" value="UniProtKB-ARBA"/>
</dbReference>
<dbReference type="PROSITE" id="PS51775">
    <property type="entry name" value="GTD_BINDING"/>
    <property type="match status" value="1"/>
</dbReference>
<feature type="coiled-coil region" evidence="5">
    <location>
        <begin position="490"/>
        <end position="560"/>
    </location>
</feature>
<feature type="compositionally biased region" description="Polar residues" evidence="6">
    <location>
        <begin position="391"/>
        <end position="400"/>
    </location>
</feature>
<keyword evidence="10" id="KW-1185">Reference proteome</keyword>
<keyword evidence="5" id="KW-0175">Coiled coil</keyword>
<evidence type="ECO:0000256" key="3">
    <source>
        <dbReference type="ARBA" id="ARBA00022989"/>
    </source>
</evidence>
<evidence type="ECO:0000259" key="8">
    <source>
        <dbReference type="PROSITE" id="PS51775"/>
    </source>
</evidence>
<dbReference type="AlphaFoldDB" id="A0A0K9PY84"/>
<dbReference type="EMBL" id="LFYR01000514">
    <property type="protein sequence ID" value="KMZ73894.1"/>
    <property type="molecule type" value="Genomic_DNA"/>
</dbReference>
<comment type="subcellular location">
    <subcellularLocation>
        <location evidence="1">Membrane</location>
        <topology evidence="1">Single-pass membrane protein</topology>
    </subcellularLocation>
</comment>
<dbReference type="InterPro" id="IPR007656">
    <property type="entry name" value="GTD-bd"/>
</dbReference>
<evidence type="ECO:0000256" key="2">
    <source>
        <dbReference type="ARBA" id="ARBA00022692"/>
    </source>
</evidence>
<keyword evidence="2 7" id="KW-0812">Transmembrane</keyword>
<reference evidence="10" key="1">
    <citation type="journal article" date="2016" name="Nature">
        <title>The genome of the seagrass Zostera marina reveals angiosperm adaptation to the sea.</title>
        <authorList>
            <person name="Olsen J.L."/>
            <person name="Rouze P."/>
            <person name="Verhelst B."/>
            <person name="Lin Y.-C."/>
            <person name="Bayer T."/>
            <person name="Collen J."/>
            <person name="Dattolo E."/>
            <person name="De Paoli E."/>
            <person name="Dittami S."/>
            <person name="Maumus F."/>
            <person name="Michel G."/>
            <person name="Kersting A."/>
            <person name="Lauritano C."/>
            <person name="Lohaus R."/>
            <person name="Toepel M."/>
            <person name="Tonon T."/>
            <person name="Vanneste K."/>
            <person name="Amirebrahimi M."/>
            <person name="Brakel J."/>
            <person name="Bostroem C."/>
            <person name="Chovatia M."/>
            <person name="Grimwood J."/>
            <person name="Jenkins J.W."/>
            <person name="Jueterbock A."/>
            <person name="Mraz A."/>
            <person name="Stam W.T."/>
            <person name="Tice H."/>
            <person name="Bornberg-Bauer E."/>
            <person name="Green P.J."/>
            <person name="Pearson G.A."/>
            <person name="Procaccini G."/>
            <person name="Duarte C.M."/>
            <person name="Schmutz J."/>
            <person name="Reusch T.B.H."/>
            <person name="Van de Peer Y."/>
        </authorList>
    </citation>
    <scope>NUCLEOTIDE SEQUENCE [LARGE SCALE GENOMIC DNA]</scope>
    <source>
        <strain evidence="10">cv. Finnish</strain>
    </source>
</reference>
<keyword evidence="3 7" id="KW-1133">Transmembrane helix</keyword>
<evidence type="ECO:0000256" key="6">
    <source>
        <dbReference type="SAM" id="MobiDB-lite"/>
    </source>
</evidence>
<organism evidence="9 10">
    <name type="scientific">Zostera marina</name>
    <name type="common">Eelgrass</name>
    <dbReference type="NCBI Taxonomy" id="29655"/>
    <lineage>
        <taxon>Eukaryota</taxon>
        <taxon>Viridiplantae</taxon>
        <taxon>Streptophyta</taxon>
        <taxon>Embryophyta</taxon>
        <taxon>Tracheophyta</taxon>
        <taxon>Spermatophyta</taxon>
        <taxon>Magnoliopsida</taxon>
        <taxon>Liliopsida</taxon>
        <taxon>Zosteraceae</taxon>
        <taxon>Zostera</taxon>
    </lineage>
</organism>
<protein>
    <recommendedName>
        <fullName evidence="8">GTD-binding domain-containing protein</fullName>
    </recommendedName>
</protein>
<accession>A0A0K9PY84</accession>
<evidence type="ECO:0000256" key="5">
    <source>
        <dbReference type="SAM" id="Coils"/>
    </source>
</evidence>
<evidence type="ECO:0000313" key="10">
    <source>
        <dbReference type="Proteomes" id="UP000036987"/>
    </source>
</evidence>